<protein>
    <submittedName>
        <fullName evidence="1">Uncharacterized protein</fullName>
    </submittedName>
</protein>
<dbReference type="EMBL" id="MT143394">
    <property type="protein sequence ID" value="QJA96375.1"/>
    <property type="molecule type" value="Genomic_DNA"/>
</dbReference>
<accession>A0A6M3LUW5</accession>
<reference evidence="1" key="1">
    <citation type="submission" date="2020-03" db="EMBL/GenBank/DDBJ databases">
        <title>The deep terrestrial virosphere.</title>
        <authorList>
            <person name="Holmfeldt K."/>
            <person name="Nilsson E."/>
            <person name="Simone D."/>
            <person name="Lopez-Fernandez M."/>
            <person name="Wu X."/>
            <person name="de Brujin I."/>
            <person name="Lundin D."/>
            <person name="Andersson A."/>
            <person name="Bertilsson S."/>
            <person name="Dopson M."/>
        </authorList>
    </citation>
    <scope>NUCLEOTIDE SEQUENCE</scope>
    <source>
        <strain evidence="1">MM415B09065</strain>
    </source>
</reference>
<sequence>MSWKNSPSGTGRRAVFKRLVVGSEVHDAFMRWVEKTYIQNIHFVTKLINTAYNDVTPAKLPAFQILLEKVASPLIYLEMDWHNLPDKEKVLYARGAYAEQLARRIQEATRVVNQAQRETNW</sequence>
<proteinExistence type="predicted"/>
<evidence type="ECO:0000313" key="1">
    <source>
        <dbReference type="EMBL" id="QJA96375.1"/>
    </source>
</evidence>
<name>A0A6M3LUW5_9ZZZZ</name>
<gene>
    <name evidence="1" type="ORF">MM415B09065_0006</name>
</gene>
<organism evidence="1">
    <name type="scientific">viral metagenome</name>
    <dbReference type="NCBI Taxonomy" id="1070528"/>
    <lineage>
        <taxon>unclassified sequences</taxon>
        <taxon>metagenomes</taxon>
        <taxon>organismal metagenomes</taxon>
    </lineage>
</organism>
<dbReference type="AlphaFoldDB" id="A0A6M3LUW5"/>